<evidence type="ECO:0000256" key="1">
    <source>
        <dbReference type="SAM" id="MobiDB-lite"/>
    </source>
</evidence>
<feature type="region of interest" description="Disordered" evidence="1">
    <location>
        <begin position="629"/>
        <end position="652"/>
    </location>
</feature>
<accession>A0A383V5E9</accession>
<feature type="compositionally biased region" description="Polar residues" evidence="1">
    <location>
        <begin position="517"/>
        <end position="527"/>
    </location>
</feature>
<reference evidence="2 3" key="1">
    <citation type="submission" date="2016-10" db="EMBL/GenBank/DDBJ databases">
        <authorList>
            <person name="Cai Z."/>
        </authorList>
    </citation>
    <scope>NUCLEOTIDE SEQUENCE [LARGE SCALE GENOMIC DNA]</scope>
</reference>
<feature type="compositionally biased region" description="Low complexity" evidence="1">
    <location>
        <begin position="98"/>
        <end position="147"/>
    </location>
</feature>
<feature type="compositionally biased region" description="Low complexity" evidence="1">
    <location>
        <begin position="437"/>
        <end position="452"/>
    </location>
</feature>
<feature type="region of interest" description="Disordered" evidence="1">
    <location>
        <begin position="83"/>
        <end position="157"/>
    </location>
</feature>
<dbReference type="EMBL" id="FNXT01000048">
    <property type="protein sequence ID" value="SZX60183.1"/>
    <property type="molecule type" value="Genomic_DNA"/>
</dbReference>
<organism evidence="2 3">
    <name type="scientific">Tetradesmus obliquus</name>
    <name type="common">Green alga</name>
    <name type="synonym">Acutodesmus obliquus</name>
    <dbReference type="NCBI Taxonomy" id="3088"/>
    <lineage>
        <taxon>Eukaryota</taxon>
        <taxon>Viridiplantae</taxon>
        <taxon>Chlorophyta</taxon>
        <taxon>core chlorophytes</taxon>
        <taxon>Chlorophyceae</taxon>
        <taxon>CS clade</taxon>
        <taxon>Sphaeropleales</taxon>
        <taxon>Scenedesmaceae</taxon>
        <taxon>Tetradesmus</taxon>
    </lineage>
</organism>
<feature type="region of interest" description="Disordered" evidence="1">
    <location>
        <begin position="1"/>
        <end position="43"/>
    </location>
</feature>
<feature type="compositionally biased region" description="Low complexity" evidence="1">
    <location>
        <begin position="254"/>
        <end position="265"/>
    </location>
</feature>
<feature type="compositionally biased region" description="Polar residues" evidence="1">
    <location>
        <begin position="748"/>
        <end position="758"/>
    </location>
</feature>
<feature type="compositionally biased region" description="Low complexity" evidence="1">
    <location>
        <begin position="12"/>
        <end position="26"/>
    </location>
</feature>
<feature type="region of interest" description="Disordered" evidence="1">
    <location>
        <begin position="723"/>
        <end position="770"/>
    </location>
</feature>
<evidence type="ECO:0000313" key="3">
    <source>
        <dbReference type="Proteomes" id="UP000256970"/>
    </source>
</evidence>
<proteinExistence type="predicted"/>
<feature type="compositionally biased region" description="Low complexity" evidence="1">
    <location>
        <begin position="629"/>
        <end position="649"/>
    </location>
</feature>
<feature type="compositionally biased region" description="Polar residues" evidence="1">
    <location>
        <begin position="279"/>
        <end position="288"/>
    </location>
</feature>
<protein>
    <submittedName>
        <fullName evidence="2">Uncharacterized protein</fullName>
    </submittedName>
</protein>
<feature type="region of interest" description="Disordered" evidence="1">
    <location>
        <begin position="676"/>
        <end position="696"/>
    </location>
</feature>
<feature type="region of interest" description="Disordered" evidence="1">
    <location>
        <begin position="437"/>
        <end position="457"/>
    </location>
</feature>
<dbReference type="Proteomes" id="UP000256970">
    <property type="component" value="Unassembled WGS sequence"/>
</dbReference>
<feature type="compositionally biased region" description="Polar residues" evidence="1">
    <location>
        <begin position="27"/>
        <end position="43"/>
    </location>
</feature>
<feature type="region of interest" description="Disordered" evidence="1">
    <location>
        <begin position="896"/>
        <end position="927"/>
    </location>
</feature>
<gene>
    <name evidence="2" type="ORF">BQ4739_LOCUS761</name>
</gene>
<keyword evidence="3" id="KW-1185">Reference proteome</keyword>
<evidence type="ECO:0000313" key="2">
    <source>
        <dbReference type="EMBL" id="SZX60183.1"/>
    </source>
</evidence>
<feature type="region of interest" description="Disordered" evidence="1">
    <location>
        <begin position="517"/>
        <end position="539"/>
    </location>
</feature>
<name>A0A383V5E9_TETOB</name>
<sequence>MCRPPAVANCDSSSSTSHAAAAGSLSTLNNSKQQPGTKYGSCSGSKVAVRASVDDAGFDAVAIGEEDTWNLCGWEEGPSVPEAARAASAKLSKHKPAAETAAAPATALKPSSGRASPASAGATRRSPGTVAANSSRSHAASRPASSSKLVPGSPVLAGPAGGLRAKAARQLRQAVERQRQLLEVGEEDSGAEAAAEHYRPVDACCAGSDNEYWQHADAAAATPASMHGWQQSRDADGAAPCSTAGGDAVQPAGQQPQQQQQQQQQHLPACSAEGVTSPKADQSAQDHPQQLVTHGLHQGLTTSCNAAPTAAAVAATGKPLRPTLTSSDILVQPLAASEAAAAAAAAAGCTPPQLAEWLQGAHRARASSCTGSCETACMPLPHSSERPARGALQLGSAYRRCQSLSGTAGAVQQQCAAAGAAAGAPLTVLAAASRGSSAGASSSSRVGNSSTAPAASNGSCQCSEAAAADALTEQLRQLGLQQQQQQMQQHQLTEQLGHSRQQQQEVMRIRSLGSKRFNSFNSNTSLEQQQQSQQLHADAALTSDSSINTSSGCCASGSPACNLQPRTLGFNSSTVSSMAVGGITGSMASLQQKLLPGDRPGSSGGVTTYRSAVGGSLAGASSVAGRIGHIGSSSSSSSSNSSSTSHSAGVGSGLLSSRAATTGLAVRAQMLLTKDLTALTPRTPRMRDAPMQQQQQQQRGCAAEECTAGAWCSSSSSSAARQDCLSGDAAGSSSRSSSMSAGKARCLSGSNRPTSGAQRGNRLASAGAGPLARQLQSQGLAAAAEYQRARAAVGDILVRISSHKGSSSSSQAAGAGLAAATAAAPPADAGAGAPGDAAGAVCAGGIGEPARKQQQQPMFGRCESLKAYSDFQATAAAAAGRLPSSECHCTSTGASYSIPSSSSISGGSRAVDSAAGAGVRGGSAAAGGRVPSAAAAAARAAQQAGLQLMGSNAASAVGRASG</sequence>
<feature type="compositionally biased region" description="Low complexity" evidence="1">
    <location>
        <begin position="726"/>
        <end position="742"/>
    </location>
</feature>
<dbReference type="AlphaFoldDB" id="A0A383V5E9"/>
<feature type="region of interest" description="Disordered" evidence="1">
    <location>
        <begin position="223"/>
        <end position="288"/>
    </location>
</feature>
<feature type="compositionally biased region" description="Low complexity" evidence="1">
    <location>
        <begin position="896"/>
        <end position="917"/>
    </location>
</feature>